<protein>
    <submittedName>
        <fullName evidence="5">Hydrolase</fullName>
    </submittedName>
</protein>
<dbReference type="AlphaFoldDB" id="A0A089MJR8"/>
<keyword evidence="5" id="KW-0378">Hydrolase</keyword>
<evidence type="ECO:0000313" key="6">
    <source>
        <dbReference type="Proteomes" id="UP000029518"/>
    </source>
</evidence>
<sequence>MNFGPNVTVLTVPMLSPVMGPTVIYPVLLKDGDGLTLIDTGMFGQYDSLVQAILQAGEQLSSIKRIILTHQDIDHIGNLPVLVREIPGVQLFAHPGDIPVISGSESMLKMTPERITGMPQAFQEQINAFLEQLTQLGEITELHDGDQLPWGGGAEVIHTPGHTPGHICLYLPQEKLLLAADELRVADGRLAGPAESATPDMPLALRSLRKLDGLPVQSIVCYHGGRYDGSPQVLIDSLAGGL</sequence>
<dbReference type="Proteomes" id="UP000029518">
    <property type="component" value="Chromosome"/>
</dbReference>
<dbReference type="OrthoDB" id="9802248at2"/>
<reference evidence="5" key="1">
    <citation type="submission" date="2014-08" db="EMBL/GenBank/DDBJ databases">
        <title>Comparative genomics of the Paenibacillus odorifer group.</title>
        <authorList>
            <person name="den Bakker H.C."/>
            <person name="Tsai Y.-C.Y.-C."/>
            <person name="Martin N."/>
            <person name="Korlach J."/>
            <person name="Wiedmann M."/>
        </authorList>
    </citation>
    <scope>NUCLEOTIDE SEQUENCE [LARGE SCALE GENOMIC DNA]</scope>
    <source>
        <strain evidence="5">DSM 13188</strain>
    </source>
</reference>
<evidence type="ECO:0000256" key="2">
    <source>
        <dbReference type="ARBA" id="ARBA00034301"/>
    </source>
</evidence>
<dbReference type="PANTHER" id="PTHR42951">
    <property type="entry name" value="METALLO-BETA-LACTAMASE DOMAIN-CONTAINING"/>
    <property type="match status" value="1"/>
</dbReference>
<dbReference type="PANTHER" id="PTHR42951:SF15">
    <property type="entry name" value="METALLO-BETA-LACTAMASE SUPERFAMILY PROTEIN"/>
    <property type="match status" value="1"/>
</dbReference>
<name>A0A089MJR8_PAEBO</name>
<organism evidence="5 6">
    <name type="scientific">Paenibacillus borealis</name>
    <dbReference type="NCBI Taxonomy" id="160799"/>
    <lineage>
        <taxon>Bacteria</taxon>
        <taxon>Bacillati</taxon>
        <taxon>Bacillota</taxon>
        <taxon>Bacilli</taxon>
        <taxon>Bacillales</taxon>
        <taxon>Paenibacillaceae</taxon>
        <taxon>Paenibacillus</taxon>
    </lineage>
</organism>
<dbReference type="InterPro" id="IPR036866">
    <property type="entry name" value="RibonucZ/Hydroxyglut_hydro"/>
</dbReference>
<dbReference type="Gene3D" id="3.60.15.10">
    <property type="entry name" value="Ribonuclease Z/Hydroxyacylglutathione hydrolase-like"/>
    <property type="match status" value="1"/>
</dbReference>
<dbReference type="InterPro" id="IPR050855">
    <property type="entry name" value="NDM-1-like"/>
</dbReference>
<dbReference type="CDD" id="cd07721">
    <property type="entry name" value="yflN-like_MBL-fold"/>
    <property type="match status" value="1"/>
</dbReference>
<dbReference type="InterPro" id="IPR001279">
    <property type="entry name" value="Metallo-B-lactamas"/>
</dbReference>
<evidence type="ECO:0000259" key="4">
    <source>
        <dbReference type="SMART" id="SM00849"/>
    </source>
</evidence>
<evidence type="ECO:0000256" key="1">
    <source>
        <dbReference type="ARBA" id="ARBA00034221"/>
    </source>
</evidence>
<dbReference type="Pfam" id="PF00753">
    <property type="entry name" value="Lactamase_B"/>
    <property type="match status" value="1"/>
</dbReference>
<dbReference type="EMBL" id="CP009285">
    <property type="protein sequence ID" value="AIQ56794.1"/>
    <property type="molecule type" value="Genomic_DNA"/>
</dbReference>
<evidence type="ECO:0000256" key="3">
    <source>
        <dbReference type="ARBA" id="ARBA00048505"/>
    </source>
</evidence>
<proteinExistence type="predicted"/>
<dbReference type="HOGENOM" id="CLU_030571_2_1_9"/>
<keyword evidence="6" id="KW-1185">Reference proteome</keyword>
<comment type="catalytic activity">
    <reaction evidence="3">
        <text>3',5'-cyclic UMP + H2O = UMP + H(+)</text>
        <dbReference type="Rhea" id="RHEA:70575"/>
        <dbReference type="ChEBI" id="CHEBI:15377"/>
        <dbReference type="ChEBI" id="CHEBI:15378"/>
        <dbReference type="ChEBI" id="CHEBI:57865"/>
        <dbReference type="ChEBI" id="CHEBI:184387"/>
    </reaction>
    <physiologicalReaction direction="left-to-right" evidence="3">
        <dbReference type="Rhea" id="RHEA:70576"/>
    </physiologicalReaction>
</comment>
<evidence type="ECO:0000313" key="5">
    <source>
        <dbReference type="EMBL" id="AIQ56794.1"/>
    </source>
</evidence>
<accession>A0A089MJR8</accession>
<dbReference type="GO" id="GO:0016787">
    <property type="term" value="F:hydrolase activity"/>
    <property type="evidence" value="ECO:0007669"/>
    <property type="project" value="UniProtKB-KW"/>
</dbReference>
<dbReference type="SMART" id="SM00849">
    <property type="entry name" value="Lactamase_B"/>
    <property type="match status" value="1"/>
</dbReference>
<comment type="catalytic activity">
    <reaction evidence="1">
        <text>3',5'-cyclic CMP + H2O = CMP + H(+)</text>
        <dbReference type="Rhea" id="RHEA:72675"/>
        <dbReference type="ChEBI" id="CHEBI:15377"/>
        <dbReference type="ChEBI" id="CHEBI:15378"/>
        <dbReference type="ChEBI" id="CHEBI:58003"/>
        <dbReference type="ChEBI" id="CHEBI:60377"/>
    </reaction>
    <physiologicalReaction direction="left-to-right" evidence="1">
        <dbReference type="Rhea" id="RHEA:72676"/>
    </physiologicalReaction>
</comment>
<comment type="function">
    <text evidence="2">Counteracts the endogenous Pycsar antiviral defense system. Phosphodiesterase that enables metal-dependent hydrolysis of host cyclic nucleotide Pycsar defense signals such as cCMP and cUMP.</text>
</comment>
<gene>
    <name evidence="5" type="ORF">PBOR_07465</name>
</gene>
<feature type="domain" description="Metallo-beta-lactamase" evidence="4">
    <location>
        <begin position="23"/>
        <end position="223"/>
    </location>
</feature>
<dbReference type="SUPFAM" id="SSF56281">
    <property type="entry name" value="Metallo-hydrolase/oxidoreductase"/>
    <property type="match status" value="1"/>
</dbReference>
<dbReference type="KEGG" id="pbd:PBOR_07465"/>